<evidence type="ECO:0000256" key="3">
    <source>
        <dbReference type="ARBA" id="ARBA00023239"/>
    </source>
</evidence>
<organism evidence="8 9">
    <name type="scientific">Cohnella faecalis</name>
    <dbReference type="NCBI Taxonomy" id="2315694"/>
    <lineage>
        <taxon>Bacteria</taxon>
        <taxon>Bacillati</taxon>
        <taxon>Bacillota</taxon>
        <taxon>Bacilli</taxon>
        <taxon>Bacillales</taxon>
        <taxon>Paenibacillaceae</taxon>
        <taxon>Cohnella</taxon>
    </lineage>
</organism>
<dbReference type="SMART" id="SM01133">
    <property type="entry name" value="DeoC"/>
    <property type="match status" value="1"/>
</dbReference>
<dbReference type="EMBL" id="QXJM01000052">
    <property type="protein sequence ID" value="RIE00564.1"/>
    <property type="molecule type" value="Genomic_DNA"/>
</dbReference>
<dbReference type="AlphaFoldDB" id="A0A398CNS9"/>
<evidence type="ECO:0000256" key="1">
    <source>
        <dbReference type="ARBA" id="ARBA00010936"/>
    </source>
</evidence>
<evidence type="ECO:0000313" key="9">
    <source>
        <dbReference type="Proteomes" id="UP000266340"/>
    </source>
</evidence>
<dbReference type="NCBIfam" id="TIGR00126">
    <property type="entry name" value="deoC"/>
    <property type="match status" value="1"/>
</dbReference>
<evidence type="ECO:0000313" key="8">
    <source>
        <dbReference type="EMBL" id="RIE00564.1"/>
    </source>
</evidence>
<comment type="similarity">
    <text evidence="1 7">Belongs to the DeoC/FbaB aldolase family. DeoC type 1 subfamily.</text>
</comment>
<reference evidence="8 9" key="1">
    <citation type="submission" date="2018-09" db="EMBL/GenBank/DDBJ databases">
        <title>Cohnella cavernae sp. nov., isolated from a karst cave.</title>
        <authorList>
            <person name="Zhu H."/>
        </authorList>
    </citation>
    <scope>NUCLEOTIDE SEQUENCE [LARGE SCALE GENOMIC DNA]</scope>
    <source>
        <strain evidence="8 9">K2E09-144</strain>
    </source>
</reference>
<comment type="pathway">
    <text evidence="7">Carbohydrate degradation; 2-deoxy-D-ribose 1-phosphate degradation; D-glyceraldehyde 3-phosphate and acetaldehyde from 2-deoxy-alpha-D-ribose 1-phosphate: step 2/2.</text>
</comment>
<comment type="function">
    <text evidence="6 7">Catalyzes a reversible aldol reaction between acetaldehyde and D-glyceraldehyde 3-phosphate to generate 2-deoxy-D-ribose 5-phosphate.</text>
</comment>
<protein>
    <recommendedName>
        <fullName evidence="7">Deoxyribose-phosphate aldolase</fullName>
        <shortName evidence="7">DERA</shortName>
        <ecNumber evidence="7">4.1.2.4</ecNumber>
    </recommendedName>
    <alternativeName>
        <fullName evidence="7">2-deoxy-D-ribose 5-phosphate aldolase</fullName>
    </alternativeName>
    <alternativeName>
        <fullName evidence="7">Phosphodeoxyriboaldolase</fullName>
        <shortName evidence="7">Deoxyriboaldolase</shortName>
    </alternativeName>
</protein>
<feature type="active site" description="Schiff-base intermediate with acetaldehyde" evidence="7">
    <location>
        <position position="155"/>
    </location>
</feature>
<evidence type="ECO:0000256" key="4">
    <source>
        <dbReference type="ARBA" id="ARBA00023270"/>
    </source>
</evidence>
<keyword evidence="2 7" id="KW-0963">Cytoplasm</keyword>
<evidence type="ECO:0000256" key="5">
    <source>
        <dbReference type="ARBA" id="ARBA00048791"/>
    </source>
</evidence>
<gene>
    <name evidence="7 8" type="primary">deoC</name>
    <name evidence="8" type="ORF">D3H35_27905</name>
</gene>
<feature type="active site" description="Proton donor/acceptor" evidence="7">
    <location>
        <position position="184"/>
    </location>
</feature>
<dbReference type="Gene3D" id="3.20.20.70">
    <property type="entry name" value="Aldolase class I"/>
    <property type="match status" value="1"/>
</dbReference>
<dbReference type="GO" id="GO:0006018">
    <property type="term" value="P:2-deoxyribose 1-phosphate catabolic process"/>
    <property type="evidence" value="ECO:0007669"/>
    <property type="project" value="UniProtKB-UniRule"/>
</dbReference>
<evidence type="ECO:0000256" key="6">
    <source>
        <dbReference type="ARBA" id="ARBA00056337"/>
    </source>
</evidence>
<dbReference type="PANTHER" id="PTHR10889">
    <property type="entry name" value="DEOXYRIBOSE-PHOSPHATE ALDOLASE"/>
    <property type="match status" value="1"/>
</dbReference>
<dbReference type="InterPro" id="IPR011343">
    <property type="entry name" value="DeoC"/>
</dbReference>
<keyword evidence="9" id="KW-1185">Reference proteome</keyword>
<dbReference type="InterPro" id="IPR002915">
    <property type="entry name" value="DeoC/FbaB/LacD_aldolase"/>
</dbReference>
<dbReference type="Pfam" id="PF01791">
    <property type="entry name" value="DeoC"/>
    <property type="match status" value="1"/>
</dbReference>
<evidence type="ECO:0000256" key="7">
    <source>
        <dbReference type="HAMAP-Rule" id="MF_00114"/>
    </source>
</evidence>
<dbReference type="CDD" id="cd00959">
    <property type="entry name" value="DeoC"/>
    <property type="match status" value="1"/>
</dbReference>
<keyword evidence="4 7" id="KW-0704">Schiff base</keyword>
<accession>A0A398CNS9</accession>
<comment type="subcellular location">
    <subcellularLocation>
        <location evidence="7">Cytoplasm</location>
    </subcellularLocation>
</comment>
<dbReference type="UniPathway" id="UPA00002">
    <property type="reaction ID" value="UER00468"/>
</dbReference>
<dbReference type="EC" id="4.1.2.4" evidence="7"/>
<dbReference type="OrthoDB" id="9778711at2"/>
<dbReference type="InterPro" id="IPR028581">
    <property type="entry name" value="DeoC_typeI"/>
</dbReference>
<proteinExistence type="inferred from homology"/>
<name>A0A398CNS9_9BACL</name>
<dbReference type="InterPro" id="IPR013785">
    <property type="entry name" value="Aldolase_TIM"/>
</dbReference>
<dbReference type="PANTHER" id="PTHR10889:SF1">
    <property type="entry name" value="DEOXYRIBOSE-PHOSPHATE ALDOLASE"/>
    <property type="match status" value="1"/>
</dbReference>
<dbReference type="HAMAP" id="MF_00114">
    <property type="entry name" value="DeoC_type1"/>
    <property type="match status" value="1"/>
</dbReference>
<dbReference type="SUPFAM" id="SSF51569">
    <property type="entry name" value="Aldolase"/>
    <property type="match status" value="1"/>
</dbReference>
<dbReference type="GO" id="GO:0009264">
    <property type="term" value="P:deoxyribonucleotide catabolic process"/>
    <property type="evidence" value="ECO:0007669"/>
    <property type="project" value="UniProtKB-UniRule"/>
</dbReference>
<dbReference type="RefSeq" id="WP_119152385.1">
    <property type="nucleotide sequence ID" value="NZ_JBHSOV010000006.1"/>
</dbReference>
<dbReference type="FunFam" id="3.20.20.70:FF:000044">
    <property type="entry name" value="Deoxyribose-phosphate aldolase"/>
    <property type="match status" value="1"/>
</dbReference>
<dbReference type="GO" id="GO:0016052">
    <property type="term" value="P:carbohydrate catabolic process"/>
    <property type="evidence" value="ECO:0007669"/>
    <property type="project" value="TreeGrafter"/>
</dbReference>
<dbReference type="GO" id="GO:0005737">
    <property type="term" value="C:cytoplasm"/>
    <property type="evidence" value="ECO:0007669"/>
    <property type="project" value="UniProtKB-SubCell"/>
</dbReference>
<dbReference type="Proteomes" id="UP000266340">
    <property type="component" value="Unassembled WGS sequence"/>
</dbReference>
<comment type="caution">
    <text evidence="8">The sequence shown here is derived from an EMBL/GenBank/DDBJ whole genome shotgun (WGS) entry which is preliminary data.</text>
</comment>
<dbReference type="PIRSF" id="PIRSF001357">
    <property type="entry name" value="DeoC"/>
    <property type="match status" value="1"/>
</dbReference>
<feature type="active site" description="Proton donor/acceptor" evidence="7">
    <location>
        <position position="92"/>
    </location>
</feature>
<evidence type="ECO:0000256" key="2">
    <source>
        <dbReference type="ARBA" id="ARBA00022490"/>
    </source>
</evidence>
<dbReference type="GO" id="GO:0004139">
    <property type="term" value="F:deoxyribose-phosphate aldolase activity"/>
    <property type="evidence" value="ECO:0007669"/>
    <property type="project" value="UniProtKB-UniRule"/>
</dbReference>
<comment type="catalytic activity">
    <reaction evidence="5 7">
        <text>2-deoxy-D-ribose 5-phosphate = D-glyceraldehyde 3-phosphate + acetaldehyde</text>
        <dbReference type="Rhea" id="RHEA:12821"/>
        <dbReference type="ChEBI" id="CHEBI:15343"/>
        <dbReference type="ChEBI" id="CHEBI:59776"/>
        <dbReference type="ChEBI" id="CHEBI:62877"/>
        <dbReference type="EC" id="4.1.2.4"/>
    </reaction>
</comment>
<sequence length="223" mass="22841">MNADQIAKMIDHTLLSPVSTKEDILRVCEEAKRNGFATVCVNPYWVPTAAEALKGSGVGLTTVIGFPLGASRTEIKAAEATDAIEAGATEIDMVLNVGALKSGERDAVLKDIRAVVAASEGKAAVKVIIETCYLTDEEKRTASLLSKEAGADFVKTSTGFGTGGATVEDIALIRAVVGPDMGIKASGGVRDLATARKLIQAGATRLGASSSVAIVTGGTGQGY</sequence>
<keyword evidence="3 7" id="KW-0456">Lyase</keyword>